<dbReference type="Proteomes" id="UP000295197">
    <property type="component" value="Unassembled WGS sequence"/>
</dbReference>
<name>A0A4R3VUS6_9SPHI</name>
<evidence type="ECO:0000313" key="1">
    <source>
        <dbReference type="EMBL" id="TCV18694.1"/>
    </source>
</evidence>
<organism evidence="1 2">
    <name type="scientific">Sphingobacterium alimentarium</name>
    <dbReference type="NCBI Taxonomy" id="797292"/>
    <lineage>
        <taxon>Bacteria</taxon>
        <taxon>Pseudomonadati</taxon>
        <taxon>Bacteroidota</taxon>
        <taxon>Sphingobacteriia</taxon>
        <taxon>Sphingobacteriales</taxon>
        <taxon>Sphingobacteriaceae</taxon>
        <taxon>Sphingobacterium</taxon>
    </lineage>
</organism>
<protein>
    <recommendedName>
        <fullName evidence="3">SprT-like family protein</fullName>
    </recommendedName>
</protein>
<dbReference type="RefSeq" id="WP_132777045.1">
    <property type="nucleotide sequence ID" value="NZ_SMBZ01000009.1"/>
</dbReference>
<dbReference type="OrthoDB" id="267364at2"/>
<dbReference type="AlphaFoldDB" id="A0A4R3VUS6"/>
<dbReference type="EMBL" id="SMBZ01000009">
    <property type="protein sequence ID" value="TCV18694.1"/>
    <property type="molecule type" value="Genomic_DNA"/>
</dbReference>
<sequence>MPDFSTQLSKYMPVEAAPIISQWLNATACRFKVTKSRSTKLGDYRAPFRGSPHQITVNHDLNPYAFLLTTVHEFAHLKTYQDFKNTVKPHGEEWKNNFKSLIQPFLKLNIFPSEVIIAINGYMNNPAASSCTDLNLYRVLKKFDVASSSIIHVEQLPDQAIFQLKNGRVFQKMEKLRKRYKCLELNTQKIYLFHPIAEVFPVKD</sequence>
<comment type="caution">
    <text evidence="1">The sequence shown here is derived from an EMBL/GenBank/DDBJ whole genome shotgun (WGS) entry which is preliminary data.</text>
</comment>
<evidence type="ECO:0000313" key="2">
    <source>
        <dbReference type="Proteomes" id="UP000295197"/>
    </source>
</evidence>
<accession>A0A4R3VUS6</accession>
<keyword evidence="2" id="KW-1185">Reference proteome</keyword>
<proteinExistence type="predicted"/>
<gene>
    <name evidence="1" type="ORF">EDC17_100919</name>
</gene>
<reference evidence="1 2" key="1">
    <citation type="submission" date="2019-03" db="EMBL/GenBank/DDBJ databases">
        <title>Genomic Encyclopedia of Type Strains, Phase IV (KMG-IV): sequencing the most valuable type-strain genomes for metagenomic binning, comparative biology and taxonomic classification.</title>
        <authorList>
            <person name="Goeker M."/>
        </authorList>
    </citation>
    <scope>NUCLEOTIDE SEQUENCE [LARGE SCALE GENOMIC DNA]</scope>
    <source>
        <strain evidence="1 2">DSM 22362</strain>
    </source>
</reference>
<evidence type="ECO:0008006" key="3">
    <source>
        <dbReference type="Google" id="ProtNLM"/>
    </source>
</evidence>